<evidence type="ECO:0000313" key="2">
    <source>
        <dbReference type="EMBL" id="CAB4954495.1"/>
    </source>
</evidence>
<reference evidence="2" key="1">
    <citation type="submission" date="2020-05" db="EMBL/GenBank/DDBJ databases">
        <authorList>
            <person name="Chiriac C."/>
            <person name="Salcher M."/>
            <person name="Ghai R."/>
            <person name="Kavagutti S V."/>
        </authorList>
    </citation>
    <scope>NUCLEOTIDE SEQUENCE</scope>
</reference>
<dbReference type="EMBL" id="CAFBMK010000382">
    <property type="protein sequence ID" value="CAB4954495.1"/>
    <property type="molecule type" value="Genomic_DNA"/>
</dbReference>
<feature type="region of interest" description="Disordered" evidence="1">
    <location>
        <begin position="1"/>
        <end position="64"/>
    </location>
</feature>
<evidence type="ECO:0000256" key="1">
    <source>
        <dbReference type="SAM" id="MobiDB-lite"/>
    </source>
</evidence>
<name>A0A6J7KG67_9ZZZZ</name>
<sequence>METARRVTDVTGNSKVRDDVRADDPSDPRPTTASEPAQRDRAAPGPTVPDDPPAHGPDGPSSRTISALLEGLNEQLETTCRALGEMIEHLNGPA</sequence>
<feature type="compositionally biased region" description="Pro residues" evidence="1">
    <location>
        <begin position="46"/>
        <end position="55"/>
    </location>
</feature>
<organism evidence="2">
    <name type="scientific">freshwater metagenome</name>
    <dbReference type="NCBI Taxonomy" id="449393"/>
    <lineage>
        <taxon>unclassified sequences</taxon>
        <taxon>metagenomes</taxon>
        <taxon>ecological metagenomes</taxon>
    </lineage>
</organism>
<proteinExistence type="predicted"/>
<accession>A0A6J7KG67</accession>
<feature type="compositionally biased region" description="Basic and acidic residues" evidence="1">
    <location>
        <begin position="15"/>
        <end position="27"/>
    </location>
</feature>
<protein>
    <submittedName>
        <fullName evidence="2">Unannotated protein</fullName>
    </submittedName>
</protein>
<gene>
    <name evidence="2" type="ORF">UFOPK3564_03682</name>
</gene>
<dbReference type="AlphaFoldDB" id="A0A6J7KG67"/>